<dbReference type="AlphaFoldDB" id="A0A4E0Q0Q7"/>
<organism evidence="2 3">
    <name type="scientific">Methanolobus halotolerans</name>
    <dbReference type="NCBI Taxonomy" id="2052935"/>
    <lineage>
        <taxon>Archaea</taxon>
        <taxon>Methanobacteriati</taxon>
        <taxon>Methanobacteriota</taxon>
        <taxon>Stenosarchaea group</taxon>
        <taxon>Methanomicrobia</taxon>
        <taxon>Methanosarcinales</taxon>
        <taxon>Methanosarcinaceae</taxon>
        <taxon>Methanolobus</taxon>
    </lineage>
</organism>
<dbReference type="OrthoDB" id="27972at2157"/>
<dbReference type="PIRSF" id="PIRSF005067">
    <property type="entry name" value="Tma_RNA-bind_prd"/>
    <property type="match status" value="1"/>
</dbReference>
<protein>
    <submittedName>
        <fullName evidence="2">RNA-binding protein</fullName>
    </submittedName>
</protein>
<dbReference type="Proteomes" id="UP000297295">
    <property type="component" value="Unassembled WGS sequence"/>
</dbReference>
<name>A0A4E0Q0Q7_9EURY</name>
<comment type="caution">
    <text evidence="2">The sequence shown here is derived from an EMBL/GenBank/DDBJ whole genome shotgun (WGS) entry which is preliminary data.</text>
</comment>
<dbReference type="InterPro" id="IPR022430">
    <property type="entry name" value="CHP03684"/>
</dbReference>
<dbReference type="GO" id="GO:0003723">
    <property type="term" value="F:RNA binding"/>
    <property type="evidence" value="ECO:0007669"/>
    <property type="project" value="InterPro"/>
</dbReference>
<dbReference type="InterPro" id="IPR002478">
    <property type="entry name" value="PUA"/>
</dbReference>
<evidence type="ECO:0000313" key="3">
    <source>
        <dbReference type="Proteomes" id="UP000297295"/>
    </source>
</evidence>
<dbReference type="SMART" id="SM00359">
    <property type="entry name" value="PUA"/>
    <property type="match status" value="1"/>
</dbReference>
<accession>A0A4E0Q0Q7</accession>
<dbReference type="CDD" id="cd21154">
    <property type="entry name" value="PUA_MJ1432-like"/>
    <property type="match status" value="1"/>
</dbReference>
<dbReference type="NCBIfam" id="TIGR00451">
    <property type="entry name" value="unchar_dom_2"/>
    <property type="match status" value="1"/>
</dbReference>
<dbReference type="SUPFAM" id="SSF88697">
    <property type="entry name" value="PUA domain-like"/>
    <property type="match status" value="1"/>
</dbReference>
<dbReference type="InterPro" id="IPR004521">
    <property type="entry name" value="Uncharacterised_CHP00451"/>
</dbReference>
<dbReference type="PANTHER" id="PTHR22798:SF0">
    <property type="entry name" value="MALIGNANT T-CELL-AMPLIFIED SEQUENCE 1"/>
    <property type="match status" value="1"/>
</dbReference>
<dbReference type="PROSITE" id="PS50890">
    <property type="entry name" value="PUA"/>
    <property type="match status" value="1"/>
</dbReference>
<evidence type="ECO:0000313" key="2">
    <source>
        <dbReference type="EMBL" id="TGC10552.1"/>
    </source>
</evidence>
<dbReference type="Pfam" id="PF01472">
    <property type="entry name" value="PUA"/>
    <property type="match status" value="1"/>
</dbReference>
<dbReference type="PANTHER" id="PTHR22798">
    <property type="entry name" value="MCT-1 PROTEIN"/>
    <property type="match status" value="1"/>
</dbReference>
<gene>
    <name evidence="2" type="ORF">CUN85_03405</name>
</gene>
<proteinExistence type="predicted"/>
<dbReference type="RefSeq" id="WP_135388932.1">
    <property type="nucleotide sequence ID" value="NZ_PGGK01000003.1"/>
</dbReference>
<dbReference type="NCBIfam" id="TIGR03684">
    <property type="entry name" value="arCOG00985"/>
    <property type="match status" value="1"/>
</dbReference>
<feature type="domain" description="PUA" evidence="1">
    <location>
        <begin position="78"/>
        <end position="152"/>
    </location>
</feature>
<dbReference type="GO" id="GO:0001731">
    <property type="term" value="P:formation of translation preinitiation complex"/>
    <property type="evidence" value="ECO:0007669"/>
    <property type="project" value="TreeGrafter"/>
</dbReference>
<reference evidence="2 3" key="1">
    <citation type="submission" date="2017-11" db="EMBL/GenBank/DDBJ databases">
        <title>Isolation and Characterization of Methanogenic Archaea from Saline Meromictic Lake at Siberia.</title>
        <authorList>
            <person name="Shen Y."/>
            <person name="Huang H.-H."/>
            <person name="Lai M.-C."/>
            <person name="Chen S.-C."/>
        </authorList>
    </citation>
    <scope>NUCLEOTIDE SEQUENCE [LARGE SCALE GENOMIC DNA]</scope>
    <source>
        <strain evidence="2 3">SY-01</strain>
    </source>
</reference>
<sequence length="160" mass="17299">MKVKSRVQIRKSDKIKLLKELSSTFGDVVDTFADRKFETATADEVPIVIIEGDVLLFKIGDTYFPTVKGVLQLGLRKNIVVVDAGAVRFVVNGADVMCPGIVSADDDIETGDPVIIVEETHSKPLAIGTAMIPGARMQASSGKAIKSVHYVGDKLWNLDI</sequence>
<dbReference type="NCBIfam" id="NF011153">
    <property type="entry name" value="PRK14560.1-4"/>
    <property type="match status" value="1"/>
</dbReference>
<dbReference type="InterPro" id="IPR015947">
    <property type="entry name" value="PUA-like_sf"/>
</dbReference>
<dbReference type="Gene3D" id="3.10.400.20">
    <property type="match status" value="1"/>
</dbReference>
<keyword evidence="3" id="KW-1185">Reference proteome</keyword>
<dbReference type="EMBL" id="PGGK01000003">
    <property type="protein sequence ID" value="TGC10552.1"/>
    <property type="molecule type" value="Genomic_DNA"/>
</dbReference>
<evidence type="ECO:0000259" key="1">
    <source>
        <dbReference type="SMART" id="SM00359"/>
    </source>
</evidence>
<dbReference type="InterPro" id="IPR016437">
    <property type="entry name" value="MCT-1/Tma20"/>
</dbReference>